<reference evidence="1 2" key="1">
    <citation type="submission" date="2019-06" db="EMBL/GenBank/DDBJ databases">
        <authorList>
            <person name="Broberg M."/>
        </authorList>
    </citation>
    <scope>NUCLEOTIDE SEQUENCE [LARGE SCALE GENOMIC DNA]</scope>
</reference>
<accession>A0ABY6UF66</accession>
<organism evidence="1 2">
    <name type="scientific">Bionectria ochroleuca</name>
    <name type="common">Gliocladium roseum</name>
    <dbReference type="NCBI Taxonomy" id="29856"/>
    <lineage>
        <taxon>Eukaryota</taxon>
        <taxon>Fungi</taxon>
        <taxon>Dikarya</taxon>
        <taxon>Ascomycota</taxon>
        <taxon>Pezizomycotina</taxon>
        <taxon>Sordariomycetes</taxon>
        <taxon>Hypocreomycetidae</taxon>
        <taxon>Hypocreales</taxon>
        <taxon>Bionectriaceae</taxon>
        <taxon>Clonostachys</taxon>
    </lineage>
</organism>
<dbReference type="Proteomes" id="UP000766486">
    <property type="component" value="Unassembled WGS sequence"/>
</dbReference>
<evidence type="ECO:0000313" key="1">
    <source>
        <dbReference type="EMBL" id="VUC28887.1"/>
    </source>
</evidence>
<sequence>MPYITDHDHLRAPEAFFGGSFDFTHDLWRTGCVIFSLFFKRPPFPKRDPFSDEWRDHMLLRYQARLLGAFPSKWSPQFEMIAAESIRGGEREEWLRNSRRTAFGPRPGLLDKLFQERQMVITKRVKESTGCPEDDCGSLGDLLPVIQGLMQHDPDCRMLPQKAAALIKWSGI</sequence>
<protein>
    <recommendedName>
        <fullName evidence="3">Protein kinase domain-containing protein</fullName>
    </recommendedName>
</protein>
<dbReference type="SUPFAM" id="SSF56112">
    <property type="entry name" value="Protein kinase-like (PK-like)"/>
    <property type="match status" value="1"/>
</dbReference>
<dbReference type="InterPro" id="IPR011009">
    <property type="entry name" value="Kinase-like_dom_sf"/>
</dbReference>
<proteinExistence type="predicted"/>
<dbReference type="EMBL" id="CABFNS010000795">
    <property type="protein sequence ID" value="VUC28887.1"/>
    <property type="molecule type" value="Genomic_DNA"/>
</dbReference>
<comment type="caution">
    <text evidence="1">The sequence shown here is derived from an EMBL/GenBank/DDBJ whole genome shotgun (WGS) entry which is preliminary data.</text>
</comment>
<dbReference type="Gene3D" id="1.10.510.10">
    <property type="entry name" value="Transferase(Phosphotransferase) domain 1"/>
    <property type="match status" value="1"/>
</dbReference>
<gene>
    <name evidence="1" type="ORF">CLO192961_LOCUS248185</name>
</gene>
<evidence type="ECO:0008006" key="3">
    <source>
        <dbReference type="Google" id="ProtNLM"/>
    </source>
</evidence>
<evidence type="ECO:0000313" key="2">
    <source>
        <dbReference type="Proteomes" id="UP000766486"/>
    </source>
</evidence>
<keyword evidence="2" id="KW-1185">Reference proteome</keyword>
<name>A0ABY6UF66_BIOOC</name>